<evidence type="ECO:0000313" key="2">
    <source>
        <dbReference type="Proteomes" id="UP000799766"/>
    </source>
</evidence>
<dbReference type="Proteomes" id="UP000799766">
    <property type="component" value="Unassembled WGS sequence"/>
</dbReference>
<organism evidence="1 2">
    <name type="scientific">Lineolata rhizophorae</name>
    <dbReference type="NCBI Taxonomy" id="578093"/>
    <lineage>
        <taxon>Eukaryota</taxon>
        <taxon>Fungi</taxon>
        <taxon>Dikarya</taxon>
        <taxon>Ascomycota</taxon>
        <taxon>Pezizomycotina</taxon>
        <taxon>Dothideomycetes</taxon>
        <taxon>Dothideomycetes incertae sedis</taxon>
        <taxon>Lineolatales</taxon>
        <taxon>Lineolataceae</taxon>
        <taxon>Lineolata</taxon>
    </lineage>
</organism>
<evidence type="ECO:0000313" key="1">
    <source>
        <dbReference type="EMBL" id="KAF2454341.1"/>
    </source>
</evidence>
<sequence>KLLLEITIRKADKVRSCPRHEVPQTPATPVVVEALIPLQKLIEQDILGLDKTNQRSLQRHV</sequence>
<reference evidence="1" key="1">
    <citation type="journal article" date="2020" name="Stud. Mycol.">
        <title>101 Dothideomycetes genomes: a test case for predicting lifestyles and emergence of pathogens.</title>
        <authorList>
            <person name="Haridas S."/>
            <person name="Albert R."/>
            <person name="Binder M."/>
            <person name="Bloem J."/>
            <person name="Labutti K."/>
            <person name="Salamov A."/>
            <person name="Andreopoulos B."/>
            <person name="Baker S."/>
            <person name="Barry K."/>
            <person name="Bills G."/>
            <person name="Bluhm B."/>
            <person name="Cannon C."/>
            <person name="Castanera R."/>
            <person name="Culley D."/>
            <person name="Daum C."/>
            <person name="Ezra D."/>
            <person name="Gonzalez J."/>
            <person name="Henrissat B."/>
            <person name="Kuo A."/>
            <person name="Liang C."/>
            <person name="Lipzen A."/>
            <person name="Lutzoni F."/>
            <person name="Magnuson J."/>
            <person name="Mondo S."/>
            <person name="Nolan M."/>
            <person name="Ohm R."/>
            <person name="Pangilinan J."/>
            <person name="Park H.-J."/>
            <person name="Ramirez L."/>
            <person name="Alfaro M."/>
            <person name="Sun H."/>
            <person name="Tritt A."/>
            <person name="Yoshinaga Y."/>
            <person name="Zwiers L.-H."/>
            <person name="Turgeon B."/>
            <person name="Goodwin S."/>
            <person name="Spatafora J."/>
            <person name="Crous P."/>
            <person name="Grigoriev I."/>
        </authorList>
    </citation>
    <scope>NUCLEOTIDE SEQUENCE</scope>
    <source>
        <strain evidence="1">ATCC 16933</strain>
    </source>
</reference>
<dbReference type="EMBL" id="MU001692">
    <property type="protein sequence ID" value="KAF2454341.1"/>
    <property type="molecule type" value="Genomic_DNA"/>
</dbReference>
<feature type="non-terminal residue" evidence="1">
    <location>
        <position position="61"/>
    </location>
</feature>
<name>A0A6A6NRH4_9PEZI</name>
<dbReference type="OrthoDB" id="4357141at2759"/>
<proteinExistence type="predicted"/>
<dbReference type="AlphaFoldDB" id="A0A6A6NRH4"/>
<protein>
    <submittedName>
        <fullName evidence="1">Uncharacterized protein</fullName>
    </submittedName>
</protein>
<feature type="non-terminal residue" evidence="1">
    <location>
        <position position="1"/>
    </location>
</feature>
<accession>A0A6A6NRH4</accession>
<keyword evidence="2" id="KW-1185">Reference proteome</keyword>
<gene>
    <name evidence="1" type="ORF">BDY21DRAFT_260795</name>
</gene>